<dbReference type="GO" id="GO:0004341">
    <property type="term" value="F:gluconolactonase activity"/>
    <property type="evidence" value="ECO:0007669"/>
    <property type="project" value="TreeGrafter"/>
</dbReference>
<keyword evidence="6" id="KW-1185">Reference proteome</keyword>
<dbReference type="Pfam" id="PF08450">
    <property type="entry name" value="SGL"/>
    <property type="match status" value="1"/>
</dbReference>
<sequence length="299" mass="32538">MAMKMRAELIWSSADRCELGECPVWNAAEAALYWIDVVAPSVYRWEAATDRTRRFALPKPPASIFLDNSDRLLVAMRGSFAWLDTSTGELDSLAMDSPLGTDQRFNDGRCDRHGDIWISTMDRALKHNIGSLICIDSALKTGVVTTGAKLGNGICFSPDNTSLYFSDTFERTIYRYPLSAERGAGIGSLGPREVFVRLGDDAGRPDGCSVDSDGCLWSARVGGSRIDRYAPDGRLVDVLELPVSHPTHCAFGGPDLRTLFVTSSRHPKENVAFAREASAGAVLAYDVGVQGLAEHRCGL</sequence>
<feature type="binding site" evidence="3">
    <location>
        <position position="206"/>
    </location>
    <ligand>
        <name>a divalent metal cation</name>
        <dbReference type="ChEBI" id="CHEBI:60240"/>
    </ligand>
</feature>
<evidence type="ECO:0000259" key="4">
    <source>
        <dbReference type="Pfam" id="PF08450"/>
    </source>
</evidence>
<accession>A0A848IVL7</accession>
<comment type="cofactor">
    <cofactor evidence="3">
        <name>Zn(2+)</name>
        <dbReference type="ChEBI" id="CHEBI:29105"/>
    </cofactor>
    <text evidence="3">Binds 1 divalent metal cation per subunit.</text>
</comment>
<dbReference type="RefSeq" id="WP_169490673.1">
    <property type="nucleotide sequence ID" value="NZ_JABBGJ010000064.1"/>
</dbReference>
<dbReference type="Gene3D" id="2.120.10.30">
    <property type="entry name" value="TolB, C-terminal domain"/>
    <property type="match status" value="1"/>
</dbReference>
<evidence type="ECO:0000256" key="1">
    <source>
        <dbReference type="ARBA" id="ARBA00008853"/>
    </source>
</evidence>
<proteinExistence type="inferred from homology"/>
<dbReference type="AlphaFoldDB" id="A0A848IVL7"/>
<dbReference type="InterPro" id="IPR005511">
    <property type="entry name" value="SMP-30"/>
</dbReference>
<dbReference type="GO" id="GO:0019853">
    <property type="term" value="P:L-ascorbic acid biosynthetic process"/>
    <property type="evidence" value="ECO:0007669"/>
    <property type="project" value="TreeGrafter"/>
</dbReference>
<comment type="caution">
    <text evidence="5">The sequence shown here is derived from an EMBL/GenBank/DDBJ whole genome shotgun (WGS) entry which is preliminary data.</text>
</comment>
<feature type="domain" description="SMP-30/Gluconolactonase/LRE-like region" evidence="4">
    <location>
        <begin position="19"/>
        <end position="264"/>
    </location>
</feature>
<protein>
    <submittedName>
        <fullName evidence="5">SMP-30/gluconolactonase/LRE family protein</fullName>
    </submittedName>
</protein>
<feature type="binding site" evidence="3">
    <location>
        <position position="21"/>
    </location>
    <ligand>
        <name>a divalent metal cation</name>
        <dbReference type="ChEBI" id="CHEBI:60240"/>
    </ligand>
</feature>
<evidence type="ECO:0000256" key="2">
    <source>
        <dbReference type="PIRSR" id="PIRSR605511-1"/>
    </source>
</evidence>
<organism evidence="5 6">
    <name type="scientific">Paraburkholderia polaris</name>
    <dbReference type="NCBI Taxonomy" id="2728848"/>
    <lineage>
        <taxon>Bacteria</taxon>
        <taxon>Pseudomonadati</taxon>
        <taxon>Pseudomonadota</taxon>
        <taxon>Betaproteobacteria</taxon>
        <taxon>Burkholderiales</taxon>
        <taxon>Burkholderiaceae</taxon>
        <taxon>Paraburkholderia</taxon>
    </lineage>
</organism>
<feature type="binding site" evidence="3">
    <location>
        <position position="104"/>
    </location>
    <ligand>
        <name>substrate</name>
    </ligand>
</feature>
<dbReference type="SUPFAM" id="SSF63829">
    <property type="entry name" value="Calcium-dependent phosphotriesterase"/>
    <property type="match status" value="1"/>
</dbReference>
<evidence type="ECO:0000313" key="6">
    <source>
        <dbReference type="Proteomes" id="UP000544134"/>
    </source>
</evidence>
<reference evidence="5 6" key="1">
    <citation type="submission" date="2020-04" db="EMBL/GenBank/DDBJ databases">
        <title>Paraburkholderia sp. RP-4-7 isolated from soil.</title>
        <authorList>
            <person name="Dahal R.H."/>
        </authorList>
    </citation>
    <scope>NUCLEOTIDE SEQUENCE [LARGE SCALE GENOMIC DNA]</scope>
    <source>
        <strain evidence="5 6">RP-4-7</strain>
    </source>
</reference>
<dbReference type="InterPro" id="IPR011042">
    <property type="entry name" value="6-blade_b-propeller_TolB-like"/>
</dbReference>
<dbReference type="PANTHER" id="PTHR10907:SF47">
    <property type="entry name" value="REGUCALCIN"/>
    <property type="match status" value="1"/>
</dbReference>
<feature type="active site" description="Proton donor/acceptor" evidence="2">
    <location>
        <position position="206"/>
    </location>
</feature>
<feature type="binding site" evidence="3">
    <location>
        <position position="106"/>
    </location>
    <ligand>
        <name>substrate</name>
    </ligand>
</feature>
<dbReference type="Proteomes" id="UP000544134">
    <property type="component" value="Unassembled WGS sequence"/>
</dbReference>
<name>A0A848IVL7_9BURK</name>
<evidence type="ECO:0000313" key="5">
    <source>
        <dbReference type="EMBL" id="NMM03894.1"/>
    </source>
</evidence>
<dbReference type="PRINTS" id="PR01790">
    <property type="entry name" value="SMP30FAMILY"/>
</dbReference>
<evidence type="ECO:0000256" key="3">
    <source>
        <dbReference type="PIRSR" id="PIRSR605511-2"/>
    </source>
</evidence>
<dbReference type="InterPro" id="IPR013658">
    <property type="entry name" value="SGL"/>
</dbReference>
<comment type="similarity">
    <text evidence="1">Belongs to the SMP-30/CGR1 family.</text>
</comment>
<dbReference type="EMBL" id="JABBGJ010000064">
    <property type="protein sequence ID" value="NMM03894.1"/>
    <property type="molecule type" value="Genomic_DNA"/>
</dbReference>
<gene>
    <name evidence="5" type="ORF">HHL24_39240</name>
</gene>
<keyword evidence="3" id="KW-0479">Metal-binding</keyword>
<keyword evidence="3" id="KW-0862">Zinc</keyword>
<dbReference type="PANTHER" id="PTHR10907">
    <property type="entry name" value="REGUCALCIN"/>
    <property type="match status" value="1"/>
</dbReference>
<feature type="binding site" evidence="3">
    <location>
        <position position="152"/>
    </location>
    <ligand>
        <name>a divalent metal cation</name>
        <dbReference type="ChEBI" id="CHEBI:60240"/>
    </ligand>
</feature>
<dbReference type="GO" id="GO:0005509">
    <property type="term" value="F:calcium ion binding"/>
    <property type="evidence" value="ECO:0007669"/>
    <property type="project" value="TreeGrafter"/>
</dbReference>